<reference evidence="1" key="1">
    <citation type="submission" date="2019-03" db="EMBL/GenBank/DDBJ databases">
        <authorList>
            <person name="Mank J."/>
            <person name="Almeida P."/>
        </authorList>
    </citation>
    <scope>NUCLEOTIDE SEQUENCE</scope>
    <source>
        <strain evidence="1">78183</strain>
    </source>
</reference>
<dbReference type="EMBL" id="CAADRP010000557">
    <property type="protein sequence ID" value="VFU29741.1"/>
    <property type="molecule type" value="Genomic_DNA"/>
</dbReference>
<organism evidence="1">
    <name type="scientific">Salix viminalis</name>
    <name type="common">Common osier</name>
    <name type="synonym">Basket willow</name>
    <dbReference type="NCBI Taxonomy" id="40686"/>
    <lineage>
        <taxon>Eukaryota</taxon>
        <taxon>Viridiplantae</taxon>
        <taxon>Streptophyta</taxon>
        <taxon>Embryophyta</taxon>
        <taxon>Tracheophyta</taxon>
        <taxon>Spermatophyta</taxon>
        <taxon>Magnoliopsida</taxon>
        <taxon>eudicotyledons</taxon>
        <taxon>Gunneridae</taxon>
        <taxon>Pentapetalae</taxon>
        <taxon>rosids</taxon>
        <taxon>fabids</taxon>
        <taxon>Malpighiales</taxon>
        <taxon>Salicaceae</taxon>
        <taxon>Saliceae</taxon>
        <taxon>Salix</taxon>
    </lineage>
</organism>
<sequence>MSVTEQNTPDSCPLRRRVATRQGDADIGVYFFGLSKGHLGEDALGALSGGCFRVPQVADISKSRANGEGKIVDSKGKKQRSSWLGFCLWLTSHTHQTDAGIV</sequence>
<name>A0A6N2KNU7_SALVM</name>
<gene>
    <name evidence="1" type="ORF">SVIM_LOCUS110036</name>
</gene>
<proteinExistence type="predicted"/>
<dbReference type="AlphaFoldDB" id="A0A6N2KNU7"/>
<protein>
    <submittedName>
        <fullName evidence="1">Uncharacterized protein</fullName>
    </submittedName>
</protein>
<evidence type="ECO:0000313" key="1">
    <source>
        <dbReference type="EMBL" id="VFU29741.1"/>
    </source>
</evidence>
<accession>A0A6N2KNU7</accession>